<proteinExistence type="predicted"/>
<name>A0A095B283_9PROT</name>
<gene>
    <name evidence="1" type="ORF">AtDm6_1803</name>
</gene>
<dbReference type="AlphaFoldDB" id="A0A095B283"/>
<keyword evidence="2" id="KW-1185">Reference proteome</keyword>
<evidence type="ECO:0000313" key="1">
    <source>
        <dbReference type="EMBL" id="KGB23103.1"/>
    </source>
</evidence>
<comment type="caution">
    <text evidence="1">The sequence shown here is derived from an EMBL/GenBank/DDBJ whole genome shotgun (WGS) entry which is preliminary data.</text>
</comment>
<protein>
    <submittedName>
        <fullName evidence="1">Uncharacterized protein</fullName>
    </submittedName>
</protein>
<dbReference type="STRING" id="104102.AtDm6_1803"/>
<accession>A0A095B283</accession>
<dbReference type="Proteomes" id="UP000029448">
    <property type="component" value="Unassembled WGS sequence"/>
</dbReference>
<reference evidence="1 2" key="1">
    <citation type="submission" date="2014-06" db="EMBL/GenBank/DDBJ databases">
        <title>Functional and comparative genomic analyses of the Drosophila gut microbiota identify candidate symbiosis factors.</title>
        <authorList>
            <person name="Newell P.D."/>
            <person name="Chaston J.M."/>
            <person name="Douglas A.E."/>
        </authorList>
    </citation>
    <scope>NUCLEOTIDE SEQUENCE [LARGE SCALE GENOMIC DNA]</scope>
    <source>
        <strain evidence="1 2">DmCS_006</strain>
    </source>
</reference>
<sequence length="155" mass="16338">MTMAKAARYMRDESALDNGQAIDVGPEGDKFTITTRGFTTAYIDRLAALQRAAAIRLNTGLPPASTDRVTPDTLPPSVQDECQAQALAEKCLLDISGLENMDGSPMTIEQFKAAILKRANMGLLVLALQAAGSVGMASKALLEDAEKNSQPPSAG</sequence>
<dbReference type="PATRIC" id="fig|104102.7.peg.1782"/>
<organism evidence="1 2">
    <name type="scientific">Acetobacter tropicalis</name>
    <dbReference type="NCBI Taxonomy" id="104102"/>
    <lineage>
        <taxon>Bacteria</taxon>
        <taxon>Pseudomonadati</taxon>
        <taxon>Pseudomonadota</taxon>
        <taxon>Alphaproteobacteria</taxon>
        <taxon>Acetobacterales</taxon>
        <taxon>Acetobacteraceae</taxon>
        <taxon>Acetobacter</taxon>
    </lineage>
</organism>
<dbReference type="EMBL" id="JOKM01000070">
    <property type="protein sequence ID" value="KGB23103.1"/>
    <property type="molecule type" value="Genomic_DNA"/>
</dbReference>
<evidence type="ECO:0000313" key="2">
    <source>
        <dbReference type="Proteomes" id="UP000029448"/>
    </source>
</evidence>